<dbReference type="EMBL" id="CAJPDT010000010">
    <property type="protein sequence ID" value="CAF9912709.1"/>
    <property type="molecule type" value="Genomic_DNA"/>
</dbReference>
<feature type="compositionally biased region" description="Basic and acidic residues" evidence="1">
    <location>
        <begin position="194"/>
        <end position="205"/>
    </location>
</feature>
<organism evidence="3 4">
    <name type="scientific">Imshaugia aleurites</name>
    <dbReference type="NCBI Taxonomy" id="172621"/>
    <lineage>
        <taxon>Eukaryota</taxon>
        <taxon>Fungi</taxon>
        <taxon>Dikarya</taxon>
        <taxon>Ascomycota</taxon>
        <taxon>Pezizomycotina</taxon>
        <taxon>Lecanoromycetes</taxon>
        <taxon>OSLEUM clade</taxon>
        <taxon>Lecanoromycetidae</taxon>
        <taxon>Lecanorales</taxon>
        <taxon>Lecanorineae</taxon>
        <taxon>Parmeliaceae</taxon>
        <taxon>Imshaugia</taxon>
    </lineage>
</organism>
<evidence type="ECO:0000256" key="1">
    <source>
        <dbReference type="SAM" id="MobiDB-lite"/>
    </source>
</evidence>
<keyword evidence="4" id="KW-1185">Reference proteome</keyword>
<name>A0A8H3EU56_9LECA</name>
<evidence type="ECO:0000259" key="2">
    <source>
        <dbReference type="SMART" id="SM00355"/>
    </source>
</evidence>
<dbReference type="Pfam" id="PF12756">
    <property type="entry name" value="zf-C2H2_2"/>
    <property type="match status" value="1"/>
</dbReference>
<sequence length="323" mass="36579">MHTDYHEYNLKRKIASLSPIPAEIFYGNVSKSREVAVNTAANNATIQPAEAMETIPSDTQTHKVAIQTEYTHLQCLFCSLESPTMDDNVEHMFKIHGMFIPDQDNLEDAEGLLTYLFNIISEFHECLYCGKTKETVEGIRSHMIDKGHCKMAFDEELDQFYDFEAGSEDGAEGEMIGEDEEHVEADSTSPAQVHDFHPDSDHELHLPSGRIIGHRSLSRYYRQNLHSYPTPAERADRRAITAAEAANGDNPMPDHPGRQLATRARGEMGMIGVSELEKRALRVTEKKALKQEVRARNEHEWRVNKESNHQKHYRPADPGPPNG</sequence>
<dbReference type="OrthoDB" id="19329at2759"/>
<dbReference type="AlphaFoldDB" id="A0A8H3EU56"/>
<evidence type="ECO:0000313" key="4">
    <source>
        <dbReference type="Proteomes" id="UP000664534"/>
    </source>
</evidence>
<feature type="domain" description="C2H2-type" evidence="2">
    <location>
        <begin position="73"/>
        <end position="96"/>
    </location>
</feature>
<dbReference type="PANTHER" id="PTHR13182">
    <property type="entry name" value="ZINC FINGER PROTEIN 622"/>
    <property type="match status" value="1"/>
</dbReference>
<protein>
    <recommendedName>
        <fullName evidence="2">C2H2-type domain-containing protein</fullName>
    </recommendedName>
</protein>
<dbReference type="GO" id="GO:0042273">
    <property type="term" value="P:ribosomal large subunit biogenesis"/>
    <property type="evidence" value="ECO:0007669"/>
    <property type="project" value="TreeGrafter"/>
</dbReference>
<feature type="region of interest" description="Disordered" evidence="1">
    <location>
        <begin position="179"/>
        <end position="207"/>
    </location>
</feature>
<dbReference type="InterPro" id="IPR040025">
    <property type="entry name" value="Znf622/Rei1/Reh1"/>
</dbReference>
<evidence type="ECO:0000313" key="3">
    <source>
        <dbReference type="EMBL" id="CAF9912709.1"/>
    </source>
</evidence>
<feature type="domain" description="C2H2-type" evidence="2">
    <location>
        <begin position="124"/>
        <end position="148"/>
    </location>
</feature>
<feature type="region of interest" description="Disordered" evidence="1">
    <location>
        <begin position="290"/>
        <end position="323"/>
    </location>
</feature>
<gene>
    <name evidence="3" type="ORF">IMSHALPRED_000393</name>
</gene>
<dbReference type="PANTHER" id="PTHR13182:SF8">
    <property type="entry name" value="CYTOPLASMIC 60S SUBUNIT BIOGENESIS FACTOR ZNF622"/>
    <property type="match status" value="1"/>
</dbReference>
<dbReference type="InterPro" id="IPR013087">
    <property type="entry name" value="Znf_C2H2_type"/>
</dbReference>
<dbReference type="SMART" id="SM00355">
    <property type="entry name" value="ZnF_C2H2"/>
    <property type="match status" value="2"/>
</dbReference>
<proteinExistence type="predicted"/>
<dbReference type="GO" id="GO:0030687">
    <property type="term" value="C:preribosome, large subunit precursor"/>
    <property type="evidence" value="ECO:0007669"/>
    <property type="project" value="TreeGrafter"/>
</dbReference>
<comment type="caution">
    <text evidence="3">The sequence shown here is derived from an EMBL/GenBank/DDBJ whole genome shotgun (WGS) entry which is preliminary data.</text>
</comment>
<dbReference type="Proteomes" id="UP000664534">
    <property type="component" value="Unassembled WGS sequence"/>
</dbReference>
<feature type="compositionally biased region" description="Basic and acidic residues" evidence="1">
    <location>
        <begin position="290"/>
        <end position="309"/>
    </location>
</feature>
<reference evidence="3" key="1">
    <citation type="submission" date="2021-03" db="EMBL/GenBank/DDBJ databases">
        <authorList>
            <person name="Tagirdzhanova G."/>
        </authorList>
    </citation>
    <scope>NUCLEOTIDE SEQUENCE</scope>
</reference>
<accession>A0A8H3EU56</accession>
<dbReference type="InterPro" id="IPR041661">
    <property type="entry name" value="ZN622/Rei1/Reh1_Znf-C2H2"/>
</dbReference>